<dbReference type="GO" id="GO:0048364">
    <property type="term" value="P:root development"/>
    <property type="evidence" value="ECO:0007669"/>
    <property type="project" value="InterPro"/>
</dbReference>
<dbReference type="Proteomes" id="UP001179952">
    <property type="component" value="Unassembled WGS sequence"/>
</dbReference>
<dbReference type="PANTHER" id="PTHR33070:SF120">
    <property type="entry name" value="EXPRESSED PROTEIN"/>
    <property type="match status" value="1"/>
</dbReference>
<protein>
    <submittedName>
        <fullName evidence="1">Uncharacterized protein</fullName>
    </submittedName>
</protein>
<name>A0AAV9B786_ACOGR</name>
<accession>A0AAV9B786</accession>
<evidence type="ECO:0000313" key="2">
    <source>
        <dbReference type="Proteomes" id="UP001179952"/>
    </source>
</evidence>
<reference evidence="1" key="2">
    <citation type="submission" date="2023-06" db="EMBL/GenBank/DDBJ databases">
        <authorList>
            <person name="Ma L."/>
            <person name="Liu K.-W."/>
            <person name="Li Z."/>
            <person name="Hsiao Y.-Y."/>
            <person name="Qi Y."/>
            <person name="Fu T."/>
            <person name="Tang G."/>
            <person name="Zhang D."/>
            <person name="Sun W.-H."/>
            <person name="Liu D.-K."/>
            <person name="Li Y."/>
            <person name="Chen G.-Z."/>
            <person name="Liu X.-D."/>
            <person name="Liao X.-Y."/>
            <person name="Jiang Y.-T."/>
            <person name="Yu X."/>
            <person name="Hao Y."/>
            <person name="Huang J."/>
            <person name="Zhao X.-W."/>
            <person name="Ke S."/>
            <person name="Chen Y.-Y."/>
            <person name="Wu W.-L."/>
            <person name="Hsu J.-L."/>
            <person name="Lin Y.-F."/>
            <person name="Huang M.-D."/>
            <person name="Li C.-Y."/>
            <person name="Huang L."/>
            <person name="Wang Z.-W."/>
            <person name="Zhao X."/>
            <person name="Zhong W.-Y."/>
            <person name="Peng D.-H."/>
            <person name="Ahmad S."/>
            <person name="Lan S."/>
            <person name="Zhang J.-S."/>
            <person name="Tsai W.-C."/>
            <person name="Van De Peer Y."/>
            <person name="Liu Z.-J."/>
        </authorList>
    </citation>
    <scope>NUCLEOTIDE SEQUENCE</scope>
    <source>
        <strain evidence="1">SCP</strain>
        <tissue evidence="1">Leaves</tissue>
    </source>
</reference>
<organism evidence="1 2">
    <name type="scientific">Acorus gramineus</name>
    <name type="common">Dwarf sweet flag</name>
    <dbReference type="NCBI Taxonomy" id="55184"/>
    <lineage>
        <taxon>Eukaryota</taxon>
        <taxon>Viridiplantae</taxon>
        <taxon>Streptophyta</taxon>
        <taxon>Embryophyta</taxon>
        <taxon>Tracheophyta</taxon>
        <taxon>Spermatophyta</taxon>
        <taxon>Magnoliopsida</taxon>
        <taxon>Liliopsida</taxon>
        <taxon>Acoraceae</taxon>
        <taxon>Acorus</taxon>
    </lineage>
</organism>
<dbReference type="InterPro" id="IPR004320">
    <property type="entry name" value="BPS1_pln"/>
</dbReference>
<gene>
    <name evidence="1" type="ORF">QJS04_geneDACA009728</name>
</gene>
<dbReference type="Pfam" id="PF03087">
    <property type="entry name" value="BPS1"/>
    <property type="match status" value="1"/>
</dbReference>
<dbReference type="EMBL" id="JAUJYN010000004">
    <property type="protein sequence ID" value="KAK1272623.1"/>
    <property type="molecule type" value="Genomic_DNA"/>
</dbReference>
<comment type="caution">
    <text evidence="1">The sequence shown here is derived from an EMBL/GenBank/DDBJ whole genome shotgun (WGS) entry which is preliminary data.</text>
</comment>
<evidence type="ECO:0000313" key="1">
    <source>
        <dbReference type="EMBL" id="KAK1272623.1"/>
    </source>
</evidence>
<dbReference type="GO" id="GO:0048367">
    <property type="term" value="P:shoot system development"/>
    <property type="evidence" value="ECO:0007669"/>
    <property type="project" value="InterPro"/>
</dbReference>
<sequence>MPTRAHPLILQMEEELSKLKSQISSPNASAVLVGLNGLKSLYECVDGLLRSPDTQKALLPHRKQKWVEEMLGEFIILLDANNVTRDALLSMKERVRALELALRRRSGGVERKKAKKDINKCLVAVKQMCPPHPLQDGDNNLLVVIVRLLNEVRDLTIAIFHCILLFVGQTSPKRKMSKWSLVSRSVHRSAVACEGEQVKMSEVGEVTLSLYNISNHKSSKDIVGVERLLEIQKKLEALDVNIDGLESGLEHVFRSLIQTRVSLLNTFSL</sequence>
<dbReference type="AlphaFoldDB" id="A0AAV9B786"/>
<dbReference type="PANTHER" id="PTHR33070">
    <property type="entry name" value="OS06G0725500 PROTEIN"/>
    <property type="match status" value="1"/>
</dbReference>
<reference evidence="1" key="1">
    <citation type="journal article" date="2023" name="Nat. Commun.">
        <title>Diploid and tetraploid genomes of Acorus and the evolution of monocots.</title>
        <authorList>
            <person name="Ma L."/>
            <person name="Liu K.W."/>
            <person name="Li Z."/>
            <person name="Hsiao Y.Y."/>
            <person name="Qi Y."/>
            <person name="Fu T."/>
            <person name="Tang G.D."/>
            <person name="Zhang D."/>
            <person name="Sun W.H."/>
            <person name="Liu D.K."/>
            <person name="Li Y."/>
            <person name="Chen G.Z."/>
            <person name="Liu X.D."/>
            <person name="Liao X.Y."/>
            <person name="Jiang Y.T."/>
            <person name="Yu X."/>
            <person name="Hao Y."/>
            <person name="Huang J."/>
            <person name="Zhao X.W."/>
            <person name="Ke S."/>
            <person name="Chen Y.Y."/>
            <person name="Wu W.L."/>
            <person name="Hsu J.L."/>
            <person name="Lin Y.F."/>
            <person name="Huang M.D."/>
            <person name="Li C.Y."/>
            <person name="Huang L."/>
            <person name="Wang Z.W."/>
            <person name="Zhao X."/>
            <person name="Zhong W.Y."/>
            <person name="Peng D.H."/>
            <person name="Ahmad S."/>
            <person name="Lan S."/>
            <person name="Zhang J.S."/>
            <person name="Tsai W.C."/>
            <person name="Van de Peer Y."/>
            <person name="Liu Z.J."/>
        </authorList>
    </citation>
    <scope>NUCLEOTIDE SEQUENCE</scope>
    <source>
        <strain evidence="1">SCP</strain>
    </source>
</reference>
<keyword evidence="2" id="KW-1185">Reference proteome</keyword>
<proteinExistence type="predicted"/>